<gene>
    <name evidence="2" type="ORF">VDAG_02422</name>
</gene>
<dbReference type="Proteomes" id="UP000001611">
    <property type="component" value="Chromosome 3"/>
</dbReference>
<feature type="compositionally biased region" description="Basic and acidic residues" evidence="1">
    <location>
        <begin position="97"/>
        <end position="109"/>
    </location>
</feature>
<sequence length="136" mass="15017">MALNPPKPPQLSGSTTPSSIDPAFDDETSTDESQSIKHIIEDVKLEEDSVQFYIGGHKEAMTTRRMHIAKRSWNVQVSNMDKEENINRLAETVERDRRAVAAETQRRASTETPTKSTSFAGIGRITGSGGQTPRSD</sequence>
<reference evidence="2 3" key="1">
    <citation type="submission" date="2008-03" db="EMBL/GenBank/DDBJ databases">
        <title>The Genome Sequence of Verticillium dahliae VdLs.17.</title>
        <authorList>
            <consortium name="The Broad Institute Genome Sequencing Platform"/>
            <person name="Ma L.-J.J."/>
            <person name="Klosterman S.J."/>
            <person name="Subbarao K."/>
            <person name="Dobinson K."/>
            <person name="Veronese P."/>
            <person name="Kang S."/>
            <person name="Gold S.E."/>
            <person name="Young S."/>
            <person name="Jaffe D."/>
            <person name="Gnerre S."/>
            <person name="Berlin A."/>
            <person name="Heiman D."/>
            <person name="Hepburn T."/>
            <person name="Sykes S."/>
            <person name="Alvarado L."/>
            <person name="Kodira C.D."/>
            <person name="Lander E."/>
            <person name="Galagan J."/>
            <person name="Nusbaum C."/>
            <person name="Birren B."/>
        </authorList>
    </citation>
    <scope>NUCLEOTIDE SEQUENCE [LARGE SCALE GENOMIC DNA]</scope>
    <source>
        <strain evidence="3">VdLs.17 / ATCC MYA-4575 / FGSC 10137</strain>
    </source>
</reference>
<dbReference type="GeneID" id="20703885"/>
<dbReference type="EMBL" id="DS572698">
    <property type="protein sequence ID" value="EGY20898.1"/>
    <property type="molecule type" value="Genomic_DNA"/>
</dbReference>
<evidence type="ECO:0000256" key="1">
    <source>
        <dbReference type="SAM" id="MobiDB-lite"/>
    </source>
</evidence>
<evidence type="ECO:0000313" key="3">
    <source>
        <dbReference type="Proteomes" id="UP000001611"/>
    </source>
</evidence>
<feature type="region of interest" description="Disordered" evidence="1">
    <location>
        <begin position="97"/>
        <end position="136"/>
    </location>
</feature>
<organism evidence="2 3">
    <name type="scientific">Verticillium dahliae (strain VdLs.17 / ATCC MYA-4575 / FGSC 10137)</name>
    <name type="common">Verticillium wilt</name>
    <dbReference type="NCBI Taxonomy" id="498257"/>
    <lineage>
        <taxon>Eukaryota</taxon>
        <taxon>Fungi</taxon>
        <taxon>Dikarya</taxon>
        <taxon>Ascomycota</taxon>
        <taxon>Pezizomycotina</taxon>
        <taxon>Sordariomycetes</taxon>
        <taxon>Hypocreomycetidae</taxon>
        <taxon>Glomerellales</taxon>
        <taxon>Plectosphaerellaceae</taxon>
        <taxon>Verticillium</taxon>
    </lineage>
</organism>
<dbReference type="KEGG" id="vda:VDAG_02422"/>
<name>G2WXU0_VERDV</name>
<feature type="compositionally biased region" description="Polar residues" evidence="1">
    <location>
        <begin position="110"/>
        <end position="119"/>
    </location>
</feature>
<proteinExistence type="predicted"/>
<dbReference type="RefSeq" id="XP_009651370.1">
    <property type="nucleotide sequence ID" value="XM_009653075.1"/>
</dbReference>
<feature type="region of interest" description="Disordered" evidence="1">
    <location>
        <begin position="1"/>
        <end position="34"/>
    </location>
</feature>
<dbReference type="HOGENOM" id="CLU_1877040_0_0_1"/>
<accession>G2WXU0</accession>
<keyword evidence="3" id="KW-1185">Reference proteome</keyword>
<dbReference type="InParanoid" id="G2WXU0"/>
<dbReference type="AlphaFoldDB" id="G2WXU0"/>
<evidence type="ECO:0000313" key="2">
    <source>
        <dbReference type="EMBL" id="EGY20898.1"/>
    </source>
</evidence>
<protein>
    <submittedName>
        <fullName evidence="2">Uncharacterized protein</fullName>
    </submittedName>
</protein>